<dbReference type="EMBL" id="QJJS01000002">
    <property type="protein sequence ID" value="PXW98592.1"/>
    <property type="molecule type" value="Genomic_DNA"/>
</dbReference>
<feature type="region of interest" description="Disordered" evidence="2">
    <location>
        <begin position="237"/>
        <end position="278"/>
    </location>
</feature>
<dbReference type="OrthoDB" id="9811176at2"/>
<dbReference type="AlphaFoldDB" id="A0A318H461"/>
<evidence type="ECO:0000256" key="1">
    <source>
        <dbReference type="ARBA" id="ARBA00022763"/>
    </source>
</evidence>
<dbReference type="GO" id="GO:0006281">
    <property type="term" value="P:DNA repair"/>
    <property type="evidence" value="ECO:0007669"/>
    <property type="project" value="TreeGrafter"/>
</dbReference>
<evidence type="ECO:0000256" key="2">
    <source>
        <dbReference type="SAM" id="MobiDB-lite"/>
    </source>
</evidence>
<accession>A0A318H461</accession>
<dbReference type="NCBIfam" id="NF033429">
    <property type="entry name" value="ImuA_translesion"/>
    <property type="match status" value="1"/>
</dbReference>
<dbReference type="SUPFAM" id="SSF52540">
    <property type="entry name" value="P-loop containing nucleoside triphosphate hydrolases"/>
    <property type="match status" value="1"/>
</dbReference>
<dbReference type="Proteomes" id="UP000247811">
    <property type="component" value="Unassembled WGS sequence"/>
</dbReference>
<keyword evidence="1" id="KW-0227">DNA damage</keyword>
<keyword evidence="4" id="KW-1185">Reference proteome</keyword>
<dbReference type="Gene3D" id="3.40.50.300">
    <property type="entry name" value="P-loop containing nucleotide triphosphate hydrolases"/>
    <property type="match status" value="1"/>
</dbReference>
<proteinExistence type="predicted"/>
<gene>
    <name evidence="3" type="ORF">C7444_10269</name>
</gene>
<dbReference type="RefSeq" id="WP_110399237.1">
    <property type="nucleotide sequence ID" value="NZ_QJJS01000002.1"/>
</dbReference>
<organism evidence="3 4">
    <name type="scientific">Sphaerotilus hippei</name>
    <dbReference type="NCBI Taxonomy" id="744406"/>
    <lineage>
        <taxon>Bacteria</taxon>
        <taxon>Pseudomonadati</taxon>
        <taxon>Pseudomonadota</taxon>
        <taxon>Betaproteobacteria</taxon>
        <taxon>Burkholderiales</taxon>
        <taxon>Sphaerotilaceae</taxon>
        <taxon>Sphaerotilus</taxon>
    </lineage>
</organism>
<sequence length="278" mass="29074">MNMRASTPTPAGGPAVDAGLPGAVRAALWHGDQFAAPVRPACPTGHAALDAELPGGGWPRGTLTELLLPGPGQGELRLLAPALARLGAEGRELAWIGPPHRPHTPALQALGLQLRHLLWVQAERAEDAAWAAEQAVRSGGCGAVLWWTDDHDTTGRQALGERALRRLHLAAQHGDGLLLVLRPGARQAGSSPAPLRLRLQAAEPGWIELQVFKRRGPPQTTPLRLDLRASLGAPLAHRLQQPAGRPPTPAPRTPSAHGNALALPSPADAAAGRARVPA</sequence>
<dbReference type="InterPro" id="IPR050356">
    <property type="entry name" value="SulA_CellDiv_inhibitor"/>
</dbReference>
<evidence type="ECO:0000313" key="4">
    <source>
        <dbReference type="Proteomes" id="UP000247811"/>
    </source>
</evidence>
<dbReference type="InterPro" id="IPR027417">
    <property type="entry name" value="P-loop_NTPase"/>
</dbReference>
<evidence type="ECO:0000313" key="3">
    <source>
        <dbReference type="EMBL" id="PXW98592.1"/>
    </source>
</evidence>
<dbReference type="InterPro" id="IPR047610">
    <property type="entry name" value="ImuA_translesion"/>
</dbReference>
<reference evidence="3 4" key="1">
    <citation type="submission" date="2018-05" db="EMBL/GenBank/DDBJ databases">
        <title>Genomic Encyclopedia of Type Strains, Phase IV (KMG-IV): sequencing the most valuable type-strain genomes for metagenomic binning, comparative biology and taxonomic classification.</title>
        <authorList>
            <person name="Goeker M."/>
        </authorList>
    </citation>
    <scope>NUCLEOTIDE SEQUENCE [LARGE SCALE GENOMIC DNA]</scope>
    <source>
        <strain evidence="3 4">DSM 566</strain>
    </source>
</reference>
<name>A0A318H461_9BURK</name>
<dbReference type="PANTHER" id="PTHR35369:SF3">
    <property type="entry name" value="TRANSLESION DNA SYNTHESIS-ASSOCIATED PROTEIN IMUA"/>
    <property type="match status" value="1"/>
</dbReference>
<feature type="compositionally biased region" description="Low complexity" evidence="2">
    <location>
        <begin position="260"/>
        <end position="278"/>
    </location>
</feature>
<protein>
    <submittedName>
        <fullName evidence="3">Protein ImuA</fullName>
    </submittedName>
</protein>
<dbReference type="PANTHER" id="PTHR35369">
    <property type="entry name" value="BLR3025 PROTEIN-RELATED"/>
    <property type="match status" value="1"/>
</dbReference>
<comment type="caution">
    <text evidence="3">The sequence shown here is derived from an EMBL/GenBank/DDBJ whole genome shotgun (WGS) entry which is preliminary data.</text>
</comment>